<gene>
    <name evidence="1" type="ORF">RPERSI_LOCUS26931</name>
</gene>
<protein>
    <submittedName>
        <fullName evidence="1">28048_t:CDS:1</fullName>
    </submittedName>
</protein>
<organism evidence="1 2">
    <name type="scientific">Racocetra persica</name>
    <dbReference type="NCBI Taxonomy" id="160502"/>
    <lineage>
        <taxon>Eukaryota</taxon>
        <taxon>Fungi</taxon>
        <taxon>Fungi incertae sedis</taxon>
        <taxon>Mucoromycota</taxon>
        <taxon>Glomeromycotina</taxon>
        <taxon>Glomeromycetes</taxon>
        <taxon>Diversisporales</taxon>
        <taxon>Gigasporaceae</taxon>
        <taxon>Racocetra</taxon>
    </lineage>
</organism>
<comment type="caution">
    <text evidence="1">The sequence shown here is derived from an EMBL/GenBank/DDBJ whole genome shotgun (WGS) entry which is preliminary data.</text>
</comment>
<feature type="non-terminal residue" evidence="1">
    <location>
        <position position="1"/>
    </location>
</feature>
<sequence>TTSGRTGPETPSDRPVQGTFPHPPPQPTNQSQILPKRPRKADGAKSQTRQPGLILAT</sequence>
<dbReference type="EMBL" id="CAJVQC010093487">
    <property type="protein sequence ID" value="CAG8827238.1"/>
    <property type="molecule type" value="Genomic_DNA"/>
</dbReference>
<name>A0ACA9S694_9GLOM</name>
<accession>A0ACA9S694</accession>
<evidence type="ECO:0000313" key="2">
    <source>
        <dbReference type="Proteomes" id="UP000789920"/>
    </source>
</evidence>
<evidence type="ECO:0000313" key="1">
    <source>
        <dbReference type="EMBL" id="CAG8827238.1"/>
    </source>
</evidence>
<dbReference type="Proteomes" id="UP000789920">
    <property type="component" value="Unassembled WGS sequence"/>
</dbReference>
<keyword evidence="2" id="KW-1185">Reference proteome</keyword>
<reference evidence="1" key="1">
    <citation type="submission" date="2021-06" db="EMBL/GenBank/DDBJ databases">
        <authorList>
            <person name="Kallberg Y."/>
            <person name="Tangrot J."/>
            <person name="Rosling A."/>
        </authorList>
    </citation>
    <scope>NUCLEOTIDE SEQUENCE</scope>
    <source>
        <strain evidence="1">MA461A</strain>
    </source>
</reference>
<proteinExistence type="predicted"/>